<reference evidence="2 3" key="1">
    <citation type="submission" date="2017-05" db="EMBL/GenBank/DDBJ databases">
        <title>Complete genome sequence of Corynebacterium striatum KC-Na-1 isolated from Neophocaena asiaeorientalis in Korea.</title>
        <authorList>
            <person name="Kim J.H."/>
            <person name="Lee K."/>
        </authorList>
    </citation>
    <scope>NUCLEOTIDE SEQUENCE [LARGE SCALE GENOMIC DNA]</scope>
    <source>
        <strain evidence="2 3">KC-Na-01</strain>
    </source>
</reference>
<sequence>MTTVKKVLYIGGHGKIGLLSAPLISEKGHEIHSLIRNPDQAPEIKKLGATPVIKDITELSVDEWADLLTLYDVVVWGAGNGGRGGAELTTAVDRDGALATIDALEQLKAAGKPTPKYVMISYVGATHNTANPDDTSWYAYVEAKKAVDNRLNASQLDYLILGPSALSDEPAEGIEVLESPSTEKETSRKLVAQVVAEVVGRDEFPNTPMEFYNGTNLVSSI</sequence>
<feature type="domain" description="NAD(P)-binding" evidence="1">
    <location>
        <begin position="11"/>
        <end position="199"/>
    </location>
</feature>
<dbReference type="InterPro" id="IPR036291">
    <property type="entry name" value="NAD(P)-bd_dom_sf"/>
</dbReference>
<name>A0A2Z2IXP8_CORST</name>
<gene>
    <name evidence="2" type="ORF">CBE89_07360</name>
</gene>
<organism evidence="2 3">
    <name type="scientific">Corynebacterium striatum</name>
    <dbReference type="NCBI Taxonomy" id="43770"/>
    <lineage>
        <taxon>Bacteria</taxon>
        <taxon>Bacillati</taxon>
        <taxon>Actinomycetota</taxon>
        <taxon>Actinomycetes</taxon>
        <taxon>Mycobacteriales</taxon>
        <taxon>Corynebacteriaceae</taxon>
        <taxon>Corynebacterium</taxon>
    </lineage>
</organism>
<dbReference type="RefSeq" id="WP_086891419.1">
    <property type="nucleotide sequence ID" value="NZ_CP021252.1"/>
</dbReference>
<accession>A0A2Z2IXP8</accession>
<evidence type="ECO:0000313" key="2">
    <source>
        <dbReference type="EMBL" id="ART21326.1"/>
    </source>
</evidence>
<dbReference type="InterPro" id="IPR016040">
    <property type="entry name" value="NAD(P)-bd_dom"/>
</dbReference>
<evidence type="ECO:0000259" key="1">
    <source>
        <dbReference type="Pfam" id="PF13460"/>
    </source>
</evidence>
<dbReference type="Proteomes" id="UP000250197">
    <property type="component" value="Chromosome"/>
</dbReference>
<dbReference type="EMBL" id="CP021252">
    <property type="protein sequence ID" value="ART21326.1"/>
    <property type="molecule type" value="Genomic_DNA"/>
</dbReference>
<dbReference type="PANTHER" id="PTHR15020:SF50">
    <property type="entry name" value="UPF0659 PROTEIN YMR090W"/>
    <property type="match status" value="1"/>
</dbReference>
<dbReference type="Pfam" id="PF13460">
    <property type="entry name" value="NAD_binding_10"/>
    <property type="match status" value="1"/>
</dbReference>
<dbReference type="AlphaFoldDB" id="A0A2Z2IXP8"/>
<dbReference type="Gene3D" id="3.40.50.720">
    <property type="entry name" value="NAD(P)-binding Rossmann-like Domain"/>
    <property type="match status" value="1"/>
</dbReference>
<evidence type="ECO:0000313" key="3">
    <source>
        <dbReference type="Proteomes" id="UP000250197"/>
    </source>
</evidence>
<proteinExistence type="predicted"/>
<protein>
    <submittedName>
        <fullName evidence="2">Nucleoside-diphosphate sugar epimerase</fullName>
    </submittedName>
</protein>
<dbReference type="KEGG" id="cstr:CBE89_07360"/>
<dbReference type="SUPFAM" id="SSF51735">
    <property type="entry name" value="NAD(P)-binding Rossmann-fold domains"/>
    <property type="match status" value="1"/>
</dbReference>
<dbReference type="PANTHER" id="PTHR15020">
    <property type="entry name" value="FLAVIN REDUCTASE-RELATED"/>
    <property type="match status" value="1"/>
</dbReference>